<dbReference type="InterPro" id="IPR029030">
    <property type="entry name" value="Caspase-like_dom_sf"/>
</dbReference>
<dbReference type="GO" id="GO:0043531">
    <property type="term" value="F:ADP binding"/>
    <property type="evidence" value="ECO:0007669"/>
    <property type="project" value="InterPro"/>
</dbReference>
<dbReference type="PROSITE" id="PS50006">
    <property type="entry name" value="FHA_DOMAIN"/>
    <property type="match status" value="1"/>
</dbReference>
<dbReference type="AlphaFoldDB" id="A0A024UK47"/>
<reference evidence="3" key="1">
    <citation type="submission" date="2013-12" db="EMBL/GenBank/DDBJ databases">
        <title>The Genome Sequence of Aphanomyces invadans NJM9701.</title>
        <authorList>
            <consortium name="The Broad Institute Genomics Platform"/>
            <person name="Russ C."/>
            <person name="Tyler B."/>
            <person name="van West P."/>
            <person name="Dieguez-Uribeondo J."/>
            <person name="Young S.K."/>
            <person name="Zeng Q."/>
            <person name="Gargeya S."/>
            <person name="Fitzgerald M."/>
            <person name="Abouelleil A."/>
            <person name="Alvarado L."/>
            <person name="Chapman S.B."/>
            <person name="Gainer-Dewar J."/>
            <person name="Goldberg J."/>
            <person name="Griggs A."/>
            <person name="Gujja S."/>
            <person name="Hansen M."/>
            <person name="Howarth C."/>
            <person name="Imamovic A."/>
            <person name="Ireland A."/>
            <person name="Larimer J."/>
            <person name="McCowan C."/>
            <person name="Murphy C."/>
            <person name="Pearson M."/>
            <person name="Poon T.W."/>
            <person name="Priest M."/>
            <person name="Roberts A."/>
            <person name="Saif S."/>
            <person name="Shea T."/>
            <person name="Sykes S."/>
            <person name="Wortman J."/>
            <person name="Nusbaum C."/>
            <person name="Birren B."/>
        </authorList>
    </citation>
    <scope>NUCLEOTIDE SEQUENCE [LARGE SCALE GENOMIC DNA]</scope>
    <source>
        <strain evidence="3">NJM9701</strain>
    </source>
</reference>
<dbReference type="Gene3D" id="3.40.50.300">
    <property type="entry name" value="P-loop containing nucleotide triphosphate hydrolases"/>
    <property type="match status" value="1"/>
</dbReference>
<evidence type="ECO:0000256" key="1">
    <source>
        <dbReference type="SAM" id="MobiDB-lite"/>
    </source>
</evidence>
<organism evidence="3">
    <name type="scientific">Aphanomyces invadans</name>
    <dbReference type="NCBI Taxonomy" id="157072"/>
    <lineage>
        <taxon>Eukaryota</taxon>
        <taxon>Sar</taxon>
        <taxon>Stramenopiles</taxon>
        <taxon>Oomycota</taxon>
        <taxon>Saprolegniomycetes</taxon>
        <taxon>Saprolegniales</taxon>
        <taxon>Verrucalvaceae</taxon>
        <taxon>Aphanomyces</taxon>
    </lineage>
</organism>
<dbReference type="STRING" id="157072.A0A024UK47"/>
<dbReference type="SUPFAM" id="SSF52540">
    <property type="entry name" value="P-loop containing nucleoside triphosphate hydrolases"/>
    <property type="match status" value="1"/>
</dbReference>
<gene>
    <name evidence="3" type="ORF">H310_03594</name>
</gene>
<accession>A0A024UK47</accession>
<dbReference type="eggNOG" id="ENOG502QV6X">
    <property type="taxonomic scope" value="Eukaryota"/>
</dbReference>
<name>A0A024UK47_9STRA</name>
<feature type="region of interest" description="Disordered" evidence="1">
    <location>
        <begin position="15"/>
        <end position="54"/>
    </location>
</feature>
<dbReference type="InterPro" id="IPR003959">
    <property type="entry name" value="ATPase_AAA_core"/>
</dbReference>
<dbReference type="Gene3D" id="2.60.200.20">
    <property type="match status" value="1"/>
</dbReference>
<dbReference type="OrthoDB" id="192148at2759"/>
<dbReference type="InterPro" id="IPR000253">
    <property type="entry name" value="FHA_dom"/>
</dbReference>
<dbReference type="EMBL" id="KI913956">
    <property type="protein sequence ID" value="ETW05968.1"/>
    <property type="molecule type" value="Genomic_DNA"/>
</dbReference>
<dbReference type="SUPFAM" id="SSF52129">
    <property type="entry name" value="Caspase-like"/>
    <property type="match status" value="1"/>
</dbReference>
<proteinExistence type="predicted"/>
<feature type="compositionally biased region" description="Basic and acidic residues" evidence="1">
    <location>
        <begin position="19"/>
        <end position="31"/>
    </location>
</feature>
<dbReference type="SUPFAM" id="SSF49879">
    <property type="entry name" value="SMAD/FHA domain"/>
    <property type="match status" value="1"/>
</dbReference>
<dbReference type="InterPro" id="IPR024983">
    <property type="entry name" value="CHAT_dom"/>
</dbReference>
<dbReference type="VEuPathDB" id="FungiDB:H310_03594"/>
<dbReference type="Pfam" id="PF12770">
    <property type="entry name" value="CHAT"/>
    <property type="match status" value="1"/>
</dbReference>
<dbReference type="Pfam" id="PF00498">
    <property type="entry name" value="FHA"/>
    <property type="match status" value="1"/>
</dbReference>
<evidence type="ECO:0000313" key="3">
    <source>
        <dbReference type="EMBL" id="ETW05968.1"/>
    </source>
</evidence>
<dbReference type="RefSeq" id="XP_008865745.1">
    <property type="nucleotide sequence ID" value="XM_008867523.1"/>
</dbReference>
<feature type="domain" description="FHA" evidence="2">
    <location>
        <begin position="190"/>
        <end position="252"/>
    </location>
</feature>
<dbReference type="GeneID" id="20080644"/>
<evidence type="ECO:0000259" key="2">
    <source>
        <dbReference type="PROSITE" id="PS50006"/>
    </source>
</evidence>
<dbReference type="InterPro" id="IPR008984">
    <property type="entry name" value="SMAD_FHA_dom_sf"/>
</dbReference>
<dbReference type="InterPro" id="IPR027417">
    <property type="entry name" value="P-loop_NTPase"/>
</dbReference>
<dbReference type="Pfam" id="PF00004">
    <property type="entry name" value="AAA"/>
    <property type="match status" value="1"/>
</dbReference>
<protein>
    <recommendedName>
        <fullName evidence="2">FHA domain-containing protein</fullName>
    </recommendedName>
</protein>
<sequence length="833" mass="91227">MDDWSDGISSEIAALAEGHSLEDDSLQKRTAETWAQDQAKRKRAKSALDHAAHPNSFASLANQLTSMHNDDGGDTTDNIKRDAMDVASTIVIPVPKRPHARKSSIDMQIIYREEQDTIDLLGETEDVEFASQVANSAHNLTETQPESVSAVYKRIKLHPHVVANLSPKFLARLVQFKVDEFEIGPMCPSVTLRRETFALAAKDCREATMFAFKKMSKEHLSFELQQEPGGRYQVYAVDKHTSNGTKVEGEAIPRGGKVLLQHNQSVAILSSGAGTILLGYIVEDPHVLMAQHIAPKGHAHASAVQALPTVHLQENVLGVLFAAPLVGKDHQGNCHPLDELDLAKEYNNLKDALIDASKRMKLKPSDPSVTEVSREVTLSVHFATSDSLRSLMTLGCRALHFSGHGSPQHLYFEDGLGTVHPIPINDLKNLCISKNSPLRLVVVQACYSHNVATAFLSCGIPHVIAIKFDQKIEDIASSVFTKAFYTALATGHAVNESFYIGQEAVRSSPRLAQAAEAACKFVLLPDGADHSEVIFPTLDVKTSAAPTMVPNPTRFPVLWGSTKLPAACPHFCHRTIEQYHVIHELVKEQPSVSRYVWISGPEGVGKTQLAYACCRYMHPRRYFAGGIRFISVHQLVSTKSSMATRQAVAPDAIQHVLTNLRVQIDAFVRETETGPSQVTGGTLKRMLVVLDECDAVISTDADQRSFASVVHNVLTNHFALKLILTARTNIVSDRLQTHGGSPYRLGCLTANKSADLLRRHITRKLSLNEVQLSPLAGTMQHPNPMENLTRVVAAHPLIERTQGLPKAIVQLASRINAASLTLDQLAAQFSTSL</sequence>